<name>A0ABP5AB78_9ACTN</name>
<evidence type="ECO:0000256" key="3">
    <source>
        <dbReference type="ARBA" id="ARBA00023172"/>
    </source>
</evidence>
<dbReference type="SUPFAM" id="SSF56349">
    <property type="entry name" value="DNA breaking-rejoining enzymes"/>
    <property type="match status" value="1"/>
</dbReference>
<feature type="domain" description="Core-binding (CB)" evidence="6">
    <location>
        <begin position="66"/>
        <end position="146"/>
    </location>
</feature>
<reference evidence="8" key="1">
    <citation type="journal article" date="2019" name="Int. J. Syst. Evol. Microbiol.">
        <title>The Global Catalogue of Microorganisms (GCM) 10K type strain sequencing project: providing services to taxonomists for standard genome sequencing and annotation.</title>
        <authorList>
            <consortium name="The Broad Institute Genomics Platform"/>
            <consortium name="The Broad Institute Genome Sequencing Center for Infectious Disease"/>
            <person name="Wu L."/>
            <person name="Ma J."/>
        </authorList>
    </citation>
    <scope>NUCLEOTIDE SEQUENCE [LARGE SCALE GENOMIC DNA]</scope>
    <source>
        <strain evidence="8">JCM 14046</strain>
    </source>
</reference>
<evidence type="ECO:0000259" key="5">
    <source>
        <dbReference type="PROSITE" id="PS51898"/>
    </source>
</evidence>
<evidence type="ECO:0000313" key="8">
    <source>
        <dbReference type="Proteomes" id="UP001501612"/>
    </source>
</evidence>
<protein>
    <recommendedName>
        <fullName evidence="9">Site-specific integrase</fullName>
    </recommendedName>
</protein>
<sequence length="367" mass="40534">MRTPSRYVGRDGTVTYKIRFRHGRRQTSESFGTQKEAKKFAAWLDVLGPQGALDQLYAGEQVDDVPTLDELAADHIRLLTGVEVGTRVTYTRLWERTWSPLIGHLPANHATRDAIAEAVNELGSRYSAKSLKNQRGLLAAVLGRAVDQGVLTKNPVARMRLPRGQEADAKEMRILDQQEFADVVLRAHGHYQPLLRFLYGTGARWGEAVALEVRDVQLPNVRIRRAVKWSPEGGRVVGATKTKKSNRTVLLPPALHGELDMLCAGRASTDLVFTAPRGGPVLHRTFWSDIWLPAVKHLDPRPRIHDLRHSHASILLAGGTPIHVVQARLGHESIQTTVDRYSHLLPDAQVAAAAAADRAFGALPGPR</sequence>
<keyword evidence="3" id="KW-0233">DNA recombination</keyword>
<dbReference type="Proteomes" id="UP001501612">
    <property type="component" value="Unassembled WGS sequence"/>
</dbReference>
<evidence type="ECO:0008006" key="9">
    <source>
        <dbReference type="Google" id="ProtNLM"/>
    </source>
</evidence>
<dbReference type="InterPro" id="IPR013762">
    <property type="entry name" value="Integrase-like_cat_sf"/>
</dbReference>
<evidence type="ECO:0000313" key="7">
    <source>
        <dbReference type="EMBL" id="GAA1909118.1"/>
    </source>
</evidence>
<comment type="similarity">
    <text evidence="1">Belongs to the 'phage' integrase family.</text>
</comment>
<keyword evidence="2 4" id="KW-0238">DNA-binding</keyword>
<dbReference type="InterPro" id="IPR011010">
    <property type="entry name" value="DNA_brk_join_enz"/>
</dbReference>
<dbReference type="CDD" id="cd01189">
    <property type="entry name" value="INT_ICEBs1_C_like"/>
    <property type="match status" value="1"/>
</dbReference>
<dbReference type="PANTHER" id="PTHR30349:SF64">
    <property type="entry name" value="PROPHAGE INTEGRASE INTD-RELATED"/>
    <property type="match status" value="1"/>
</dbReference>
<dbReference type="RefSeq" id="WP_344004021.1">
    <property type="nucleotide sequence ID" value="NZ_BAAAMY010000002.1"/>
</dbReference>
<accession>A0ABP5AB78</accession>
<comment type="caution">
    <text evidence="7">The sequence shown here is derived from an EMBL/GenBank/DDBJ whole genome shotgun (WGS) entry which is preliminary data.</text>
</comment>
<feature type="domain" description="Tyr recombinase" evidence="5">
    <location>
        <begin position="170"/>
        <end position="354"/>
    </location>
</feature>
<evidence type="ECO:0000256" key="4">
    <source>
        <dbReference type="PROSITE-ProRule" id="PRU01248"/>
    </source>
</evidence>
<dbReference type="PANTHER" id="PTHR30349">
    <property type="entry name" value="PHAGE INTEGRASE-RELATED"/>
    <property type="match status" value="1"/>
</dbReference>
<proteinExistence type="inferred from homology"/>
<keyword evidence="8" id="KW-1185">Reference proteome</keyword>
<dbReference type="InterPro" id="IPR010998">
    <property type="entry name" value="Integrase_recombinase_N"/>
</dbReference>
<dbReference type="EMBL" id="BAAAMY010000002">
    <property type="protein sequence ID" value="GAA1909118.1"/>
    <property type="molecule type" value="Genomic_DNA"/>
</dbReference>
<evidence type="ECO:0000259" key="6">
    <source>
        <dbReference type="PROSITE" id="PS51900"/>
    </source>
</evidence>
<gene>
    <name evidence="7" type="ORF">GCM10009737_07820</name>
</gene>
<dbReference type="InterPro" id="IPR002104">
    <property type="entry name" value="Integrase_catalytic"/>
</dbReference>
<dbReference type="Gene3D" id="1.10.150.130">
    <property type="match status" value="1"/>
</dbReference>
<organism evidence="7 8">
    <name type="scientific">Nocardioides lentus</name>
    <dbReference type="NCBI Taxonomy" id="338077"/>
    <lineage>
        <taxon>Bacteria</taxon>
        <taxon>Bacillati</taxon>
        <taxon>Actinomycetota</taxon>
        <taxon>Actinomycetes</taxon>
        <taxon>Propionibacteriales</taxon>
        <taxon>Nocardioidaceae</taxon>
        <taxon>Nocardioides</taxon>
    </lineage>
</organism>
<evidence type="ECO:0000256" key="2">
    <source>
        <dbReference type="ARBA" id="ARBA00023125"/>
    </source>
</evidence>
<dbReference type="Gene3D" id="1.10.443.10">
    <property type="entry name" value="Intergrase catalytic core"/>
    <property type="match status" value="1"/>
</dbReference>
<dbReference type="InterPro" id="IPR050090">
    <property type="entry name" value="Tyrosine_recombinase_XerCD"/>
</dbReference>
<dbReference type="PROSITE" id="PS51898">
    <property type="entry name" value="TYR_RECOMBINASE"/>
    <property type="match status" value="1"/>
</dbReference>
<dbReference type="PROSITE" id="PS51900">
    <property type="entry name" value="CB"/>
    <property type="match status" value="1"/>
</dbReference>
<dbReference type="InterPro" id="IPR044068">
    <property type="entry name" value="CB"/>
</dbReference>
<evidence type="ECO:0000256" key="1">
    <source>
        <dbReference type="ARBA" id="ARBA00008857"/>
    </source>
</evidence>
<dbReference type="Pfam" id="PF00589">
    <property type="entry name" value="Phage_integrase"/>
    <property type="match status" value="1"/>
</dbReference>